<gene>
    <name evidence="1" type="ORF">PHPALM_15350</name>
</gene>
<evidence type="ECO:0000313" key="1">
    <source>
        <dbReference type="EMBL" id="POM68489.1"/>
    </source>
</evidence>
<dbReference type="AlphaFoldDB" id="A0A2P4XSL9"/>
<dbReference type="EMBL" id="NCKW01008184">
    <property type="protein sequence ID" value="POM68489.1"/>
    <property type="molecule type" value="Genomic_DNA"/>
</dbReference>
<protein>
    <recommendedName>
        <fullName evidence="3">Peptidase A2 domain-containing protein</fullName>
    </recommendedName>
</protein>
<accession>A0A2P4XSL9</accession>
<organism evidence="1 2">
    <name type="scientific">Phytophthora palmivora</name>
    <dbReference type="NCBI Taxonomy" id="4796"/>
    <lineage>
        <taxon>Eukaryota</taxon>
        <taxon>Sar</taxon>
        <taxon>Stramenopiles</taxon>
        <taxon>Oomycota</taxon>
        <taxon>Peronosporomycetes</taxon>
        <taxon>Peronosporales</taxon>
        <taxon>Peronosporaceae</taxon>
        <taxon>Phytophthora</taxon>
    </lineage>
</organism>
<proteinExistence type="predicted"/>
<name>A0A2P4XSL9_9STRA</name>
<dbReference type="SUPFAM" id="SSF50630">
    <property type="entry name" value="Acid proteases"/>
    <property type="match status" value="1"/>
</dbReference>
<comment type="caution">
    <text evidence="1">The sequence shown here is derived from an EMBL/GenBank/DDBJ whole genome shotgun (WGS) entry which is preliminary data.</text>
</comment>
<dbReference type="OrthoDB" id="139546at2759"/>
<keyword evidence="2" id="KW-1185">Reference proteome</keyword>
<reference evidence="1 2" key="1">
    <citation type="journal article" date="2017" name="Genome Biol. Evol.">
        <title>Phytophthora megakarya and P. palmivora, closely related causal agents of cacao black pod rot, underwent increases in genome sizes and gene numbers by different mechanisms.</title>
        <authorList>
            <person name="Ali S.S."/>
            <person name="Shao J."/>
            <person name="Lary D.J."/>
            <person name="Kronmiller B."/>
            <person name="Shen D."/>
            <person name="Strem M.D."/>
            <person name="Amoako-Attah I."/>
            <person name="Akrofi A.Y."/>
            <person name="Begoude B.A."/>
            <person name="Ten Hoopen G.M."/>
            <person name="Coulibaly K."/>
            <person name="Kebe B.I."/>
            <person name="Melnick R.L."/>
            <person name="Guiltinan M.J."/>
            <person name="Tyler B.M."/>
            <person name="Meinhardt L.W."/>
            <person name="Bailey B.A."/>
        </authorList>
    </citation>
    <scope>NUCLEOTIDE SEQUENCE [LARGE SCALE GENOMIC DNA]</scope>
    <source>
        <strain evidence="2">sbr112.9</strain>
    </source>
</reference>
<evidence type="ECO:0008006" key="3">
    <source>
        <dbReference type="Google" id="ProtNLM"/>
    </source>
</evidence>
<dbReference type="Proteomes" id="UP000237271">
    <property type="component" value="Unassembled WGS sequence"/>
</dbReference>
<evidence type="ECO:0000313" key="2">
    <source>
        <dbReference type="Proteomes" id="UP000237271"/>
    </source>
</evidence>
<dbReference type="Gene3D" id="2.40.70.10">
    <property type="entry name" value="Acid Proteases"/>
    <property type="match status" value="1"/>
</dbReference>
<dbReference type="InterPro" id="IPR021109">
    <property type="entry name" value="Peptidase_aspartic_dom_sf"/>
</dbReference>
<sequence>MHHGGILQLDPTMYVARDCGEDVKLGRSPVWKPVRDERSSYCIYAYVEKQSEATVNQLIDPIDNTCDFLEKSTATVSSLRQIDEYARSSVMMALEISPGEYHVPDKKFKQSKAMGKINNKKATLLFDSGAEVPILDATFARKVGCHIDENQTLECEGVGRSPYKIEGRTRLKITLAGSLVYFFDAWVRPLEVKI</sequence>